<keyword evidence="3" id="KW-0237">DNA synthesis</keyword>
<dbReference type="Proteomes" id="UP001314796">
    <property type="component" value="Unassembled WGS sequence"/>
</dbReference>
<dbReference type="NCBIfam" id="TIGR03905">
    <property type="entry name" value="TIGR03905_4_Cys"/>
    <property type="match status" value="1"/>
</dbReference>
<proteinExistence type="inferred from homology"/>
<comment type="catalytic activity">
    <reaction evidence="5">
        <text>a 2'-deoxyribonucleoside 5'-diphosphate + [thioredoxin]-disulfide + H2O = a ribonucleoside 5'-diphosphate + [thioredoxin]-dithiol</text>
        <dbReference type="Rhea" id="RHEA:23252"/>
        <dbReference type="Rhea" id="RHEA-COMP:10698"/>
        <dbReference type="Rhea" id="RHEA-COMP:10700"/>
        <dbReference type="ChEBI" id="CHEBI:15377"/>
        <dbReference type="ChEBI" id="CHEBI:29950"/>
        <dbReference type="ChEBI" id="CHEBI:50058"/>
        <dbReference type="ChEBI" id="CHEBI:57930"/>
        <dbReference type="ChEBI" id="CHEBI:73316"/>
        <dbReference type="EC" id="1.17.4.1"/>
    </reaction>
</comment>
<keyword evidence="8" id="KW-1185">Reference proteome</keyword>
<feature type="domain" description="TSCPD" evidence="6">
    <location>
        <begin position="4"/>
        <end position="77"/>
    </location>
</feature>
<dbReference type="Pfam" id="PF12637">
    <property type="entry name" value="TSCPD"/>
    <property type="match status" value="1"/>
</dbReference>
<evidence type="ECO:0000256" key="5">
    <source>
        <dbReference type="ARBA" id="ARBA00047754"/>
    </source>
</evidence>
<dbReference type="EC" id="1.17.4.1" evidence="2"/>
<dbReference type="EMBL" id="JAFBEE010000005">
    <property type="protein sequence ID" value="MBM7614549.1"/>
    <property type="molecule type" value="Genomic_DNA"/>
</dbReference>
<gene>
    <name evidence="7" type="ORF">JOC73_001061</name>
</gene>
<name>A0ABS2NNM1_9FIRM</name>
<evidence type="ECO:0000256" key="2">
    <source>
        <dbReference type="ARBA" id="ARBA00012274"/>
    </source>
</evidence>
<evidence type="ECO:0000256" key="1">
    <source>
        <dbReference type="ARBA" id="ARBA00007405"/>
    </source>
</evidence>
<comment type="caution">
    <text evidence="7">The sequence shown here is derived from an EMBL/GenBank/DDBJ whole genome shotgun (WGS) entry which is preliminary data.</text>
</comment>
<dbReference type="InterPro" id="IPR023806">
    <property type="entry name" value="CHP03905"/>
</dbReference>
<evidence type="ECO:0000313" key="7">
    <source>
        <dbReference type="EMBL" id="MBM7614549.1"/>
    </source>
</evidence>
<reference evidence="7 8" key="1">
    <citation type="submission" date="2021-01" db="EMBL/GenBank/DDBJ databases">
        <title>Genomic Encyclopedia of Type Strains, Phase IV (KMG-IV): sequencing the most valuable type-strain genomes for metagenomic binning, comparative biology and taxonomic classification.</title>
        <authorList>
            <person name="Goeker M."/>
        </authorList>
    </citation>
    <scope>NUCLEOTIDE SEQUENCE [LARGE SCALE GENOMIC DNA]</scope>
    <source>
        <strain evidence="7 8">DSM 25890</strain>
    </source>
</reference>
<organism evidence="7 8">
    <name type="scientific">Alkaliphilus hydrothermalis</name>
    <dbReference type="NCBI Taxonomy" id="1482730"/>
    <lineage>
        <taxon>Bacteria</taxon>
        <taxon>Bacillati</taxon>
        <taxon>Bacillota</taxon>
        <taxon>Clostridia</taxon>
        <taxon>Peptostreptococcales</taxon>
        <taxon>Natronincolaceae</taxon>
        <taxon>Alkaliphilus</taxon>
    </lineage>
</organism>
<dbReference type="RefSeq" id="WP_204400884.1">
    <property type="nucleotide sequence ID" value="NZ_JAFBEE010000005.1"/>
</dbReference>
<sequence>MYVYTTRGICAKQISFNIDNGAVTNVTFYGGCNGNLKGISKLVEGMPVEEAIERLRGITCGGKLSSCPDQLARAIEEGTTRQVG</sequence>
<dbReference type="InterPro" id="IPR024434">
    <property type="entry name" value="TSCPD_dom"/>
</dbReference>
<evidence type="ECO:0000256" key="4">
    <source>
        <dbReference type="ARBA" id="ARBA00022741"/>
    </source>
</evidence>
<evidence type="ECO:0000259" key="6">
    <source>
        <dbReference type="Pfam" id="PF12637"/>
    </source>
</evidence>
<evidence type="ECO:0000313" key="8">
    <source>
        <dbReference type="Proteomes" id="UP001314796"/>
    </source>
</evidence>
<comment type="similarity">
    <text evidence="1">Belongs to the ribonucleoside diphosphate reductase class-2 family.</text>
</comment>
<keyword evidence="4" id="KW-0547">Nucleotide-binding</keyword>
<accession>A0ABS2NNM1</accession>
<protein>
    <recommendedName>
        <fullName evidence="2">ribonucleoside-diphosphate reductase</fullName>
        <ecNumber evidence="2">1.17.4.1</ecNumber>
    </recommendedName>
</protein>
<evidence type="ECO:0000256" key="3">
    <source>
        <dbReference type="ARBA" id="ARBA00022634"/>
    </source>
</evidence>